<evidence type="ECO:0000256" key="2">
    <source>
        <dbReference type="SAM" id="SignalP"/>
    </source>
</evidence>
<name>A0A9D2DUN6_9FIRM</name>
<proteinExistence type="predicted"/>
<gene>
    <name evidence="3" type="ORF">IAA21_11515</name>
</gene>
<reference evidence="3" key="2">
    <citation type="submission" date="2021-04" db="EMBL/GenBank/DDBJ databases">
        <authorList>
            <person name="Gilroy R."/>
        </authorList>
    </citation>
    <scope>NUCLEOTIDE SEQUENCE</scope>
    <source>
        <strain evidence="3">14324</strain>
    </source>
</reference>
<feature type="compositionally biased region" description="Low complexity" evidence="1">
    <location>
        <begin position="552"/>
        <end position="572"/>
    </location>
</feature>
<dbReference type="EMBL" id="DXBU01000153">
    <property type="protein sequence ID" value="HIZ23403.1"/>
    <property type="molecule type" value="Genomic_DNA"/>
</dbReference>
<evidence type="ECO:0000256" key="1">
    <source>
        <dbReference type="SAM" id="MobiDB-lite"/>
    </source>
</evidence>
<keyword evidence="2" id="KW-0732">Signal</keyword>
<accession>A0A9D2DUN6</accession>
<organism evidence="3 4">
    <name type="scientific">Candidatus Blautia faecigallinarum</name>
    <dbReference type="NCBI Taxonomy" id="2838488"/>
    <lineage>
        <taxon>Bacteria</taxon>
        <taxon>Bacillati</taxon>
        <taxon>Bacillota</taxon>
        <taxon>Clostridia</taxon>
        <taxon>Lachnospirales</taxon>
        <taxon>Lachnospiraceae</taxon>
        <taxon>Blautia</taxon>
    </lineage>
</organism>
<feature type="chain" id="PRO_5039029531" evidence="2">
    <location>
        <begin position="22"/>
        <end position="572"/>
    </location>
</feature>
<evidence type="ECO:0000313" key="4">
    <source>
        <dbReference type="Proteomes" id="UP000824041"/>
    </source>
</evidence>
<protein>
    <submittedName>
        <fullName evidence="3">Uncharacterized protein</fullName>
    </submittedName>
</protein>
<dbReference type="AlphaFoldDB" id="A0A9D2DUN6"/>
<sequence length="572" mass="60257">MKRRVLAVFTAAMLAATALPASVFGADSFQETEKAAIAGFTDDFISNYSRYMEEYEVAAAGSYGDLTLTLGEAGRAFLGMLLPVDLSWFNDVKLSVNISGDETAAGSIMDVSVNDSKICTIELYTDSESETAYIRIPELSDSYIKQDYSHLTQEAQEALSEETGEDPYTVVVTPDMIMEMAGNPAKALEILPDPEALGNIVSTYSTMFVEGMTDGESGTETLSVGDVSQECTTLTGTMEGEAAVTTLEEILTTMKEDTDIQGILTSWEENLPDAKDISSKFQEGIDSMLESLTEDGESDGSSLVSKLWTDADGKIVGRQISIEDAQGSQNVALTFQAPSADGAYGLFADMTADGESSFSLSGSGTASEGMINGTYTVSVDSVPAMTIDVTDYDTKAMKEGDLNGTYTLTFLPGPDADETSASLIDSFAFAFTFASEGTAGSVTADVLSEGSSLISLGFAADEGEGVEIPDLTALEGTIYDASSEDDLNTYYEEFNLDTILTNLADAGMPETFVDDLMSLFATSDSTSTYGGADTYEDTYTSEAGDASDAGETSDAAETSDTAEAADASGATE</sequence>
<dbReference type="Proteomes" id="UP000824041">
    <property type="component" value="Unassembled WGS sequence"/>
</dbReference>
<evidence type="ECO:0000313" key="3">
    <source>
        <dbReference type="EMBL" id="HIZ23403.1"/>
    </source>
</evidence>
<feature type="region of interest" description="Disordered" evidence="1">
    <location>
        <begin position="530"/>
        <end position="572"/>
    </location>
</feature>
<reference evidence="3" key="1">
    <citation type="journal article" date="2021" name="PeerJ">
        <title>Extensive microbial diversity within the chicken gut microbiome revealed by metagenomics and culture.</title>
        <authorList>
            <person name="Gilroy R."/>
            <person name="Ravi A."/>
            <person name="Getino M."/>
            <person name="Pursley I."/>
            <person name="Horton D.L."/>
            <person name="Alikhan N.F."/>
            <person name="Baker D."/>
            <person name="Gharbi K."/>
            <person name="Hall N."/>
            <person name="Watson M."/>
            <person name="Adriaenssens E.M."/>
            <person name="Foster-Nyarko E."/>
            <person name="Jarju S."/>
            <person name="Secka A."/>
            <person name="Antonio M."/>
            <person name="Oren A."/>
            <person name="Chaudhuri R.R."/>
            <person name="La Ragione R."/>
            <person name="Hildebrand F."/>
            <person name="Pallen M.J."/>
        </authorList>
    </citation>
    <scope>NUCLEOTIDE SEQUENCE</scope>
    <source>
        <strain evidence="3">14324</strain>
    </source>
</reference>
<comment type="caution">
    <text evidence="3">The sequence shown here is derived from an EMBL/GenBank/DDBJ whole genome shotgun (WGS) entry which is preliminary data.</text>
</comment>
<feature type="signal peptide" evidence="2">
    <location>
        <begin position="1"/>
        <end position="21"/>
    </location>
</feature>